<gene>
    <name evidence="6" type="primary">acnR</name>
    <name evidence="6" type="ORF">PEV8663_02327</name>
</gene>
<proteinExistence type="predicted"/>
<dbReference type="AlphaFoldDB" id="A0A238KFS3"/>
<accession>A0A238KFS3</accession>
<dbReference type="PRINTS" id="PR00455">
    <property type="entry name" value="HTHTETR"/>
</dbReference>
<dbReference type="SUPFAM" id="SSF46689">
    <property type="entry name" value="Homeodomain-like"/>
    <property type="match status" value="1"/>
</dbReference>
<dbReference type="PANTHER" id="PTHR30055:SF234">
    <property type="entry name" value="HTH-TYPE TRANSCRIPTIONAL REGULATOR BETI"/>
    <property type="match status" value="1"/>
</dbReference>
<evidence type="ECO:0000259" key="5">
    <source>
        <dbReference type="PROSITE" id="PS50977"/>
    </source>
</evidence>
<protein>
    <submittedName>
        <fullName evidence="6">HTH-type transcriptional repressor AcnR</fullName>
    </submittedName>
</protein>
<dbReference type="PANTHER" id="PTHR30055">
    <property type="entry name" value="HTH-TYPE TRANSCRIPTIONAL REGULATOR RUTR"/>
    <property type="match status" value="1"/>
</dbReference>
<feature type="domain" description="HTH tetR-type" evidence="5">
    <location>
        <begin position="8"/>
        <end position="68"/>
    </location>
</feature>
<dbReference type="Proteomes" id="UP000220836">
    <property type="component" value="Unassembled WGS sequence"/>
</dbReference>
<dbReference type="Pfam" id="PF00440">
    <property type="entry name" value="TetR_N"/>
    <property type="match status" value="1"/>
</dbReference>
<dbReference type="EMBL" id="FXYH01000007">
    <property type="protein sequence ID" value="SMX41673.1"/>
    <property type="molecule type" value="Genomic_DNA"/>
</dbReference>
<dbReference type="GO" id="GO:0000976">
    <property type="term" value="F:transcription cis-regulatory region binding"/>
    <property type="evidence" value="ECO:0007669"/>
    <property type="project" value="TreeGrafter"/>
</dbReference>
<evidence type="ECO:0000256" key="4">
    <source>
        <dbReference type="PROSITE-ProRule" id="PRU00335"/>
    </source>
</evidence>
<name>A0A238KFS3_9RHOB</name>
<dbReference type="Gene3D" id="1.10.357.10">
    <property type="entry name" value="Tetracycline Repressor, domain 2"/>
    <property type="match status" value="1"/>
</dbReference>
<reference evidence="6 7" key="1">
    <citation type="submission" date="2017-05" db="EMBL/GenBank/DDBJ databases">
        <authorList>
            <person name="Song R."/>
            <person name="Chenine A.L."/>
            <person name="Ruprecht R.M."/>
        </authorList>
    </citation>
    <scope>NUCLEOTIDE SEQUENCE [LARGE SCALE GENOMIC DNA]</scope>
    <source>
        <strain evidence="6 7">CECT 8663</strain>
    </source>
</reference>
<keyword evidence="2 4" id="KW-0238">DNA-binding</keyword>
<sequence length="175" mass="19046">MPKIVDHEDFRQNLAARAAVLFAQHGYSGLGMRKIAEELGLSKSALYHYFPTKKALFLACTAAATAPQQTQAPVRTGTPAHQLTQLASEMRGNFSAEMALVFDYIRGMSANQIAADPAMQQAMQNYHLETATIAGNAKADAALTLIIGALMLDLFKGGHWPEDDIQHGFQRLLDS</sequence>
<dbReference type="InterPro" id="IPR009057">
    <property type="entry name" value="Homeodomain-like_sf"/>
</dbReference>
<evidence type="ECO:0000313" key="7">
    <source>
        <dbReference type="Proteomes" id="UP000220836"/>
    </source>
</evidence>
<evidence type="ECO:0000256" key="2">
    <source>
        <dbReference type="ARBA" id="ARBA00023125"/>
    </source>
</evidence>
<dbReference type="GO" id="GO:0003700">
    <property type="term" value="F:DNA-binding transcription factor activity"/>
    <property type="evidence" value="ECO:0007669"/>
    <property type="project" value="TreeGrafter"/>
</dbReference>
<dbReference type="OrthoDB" id="9787680at2"/>
<evidence type="ECO:0000256" key="3">
    <source>
        <dbReference type="ARBA" id="ARBA00023163"/>
    </source>
</evidence>
<organism evidence="6 7">
    <name type="scientific">Pelagimonas varians</name>
    <dbReference type="NCBI Taxonomy" id="696760"/>
    <lineage>
        <taxon>Bacteria</taxon>
        <taxon>Pseudomonadati</taxon>
        <taxon>Pseudomonadota</taxon>
        <taxon>Alphaproteobacteria</taxon>
        <taxon>Rhodobacterales</taxon>
        <taxon>Roseobacteraceae</taxon>
        <taxon>Pelagimonas</taxon>
    </lineage>
</organism>
<evidence type="ECO:0000256" key="1">
    <source>
        <dbReference type="ARBA" id="ARBA00023015"/>
    </source>
</evidence>
<keyword evidence="1" id="KW-0805">Transcription regulation</keyword>
<evidence type="ECO:0000313" key="6">
    <source>
        <dbReference type="EMBL" id="SMX41673.1"/>
    </source>
</evidence>
<keyword evidence="3" id="KW-0804">Transcription</keyword>
<dbReference type="PROSITE" id="PS50977">
    <property type="entry name" value="HTH_TETR_2"/>
    <property type="match status" value="1"/>
</dbReference>
<keyword evidence="7" id="KW-1185">Reference proteome</keyword>
<dbReference type="InterPro" id="IPR001647">
    <property type="entry name" value="HTH_TetR"/>
</dbReference>
<dbReference type="RefSeq" id="WP_097804913.1">
    <property type="nucleotide sequence ID" value="NZ_FXYH01000007.1"/>
</dbReference>
<feature type="DNA-binding region" description="H-T-H motif" evidence="4">
    <location>
        <begin position="31"/>
        <end position="50"/>
    </location>
</feature>
<dbReference type="InterPro" id="IPR050109">
    <property type="entry name" value="HTH-type_TetR-like_transc_reg"/>
</dbReference>